<evidence type="ECO:0000256" key="1">
    <source>
        <dbReference type="SAM" id="MobiDB-lite"/>
    </source>
</evidence>
<feature type="region of interest" description="Disordered" evidence="1">
    <location>
        <begin position="66"/>
        <end position="96"/>
    </location>
</feature>
<name>A0A833YPN4_9CHIR</name>
<dbReference type="Proteomes" id="UP000664940">
    <property type="component" value="Unassembled WGS sequence"/>
</dbReference>
<evidence type="ECO:0000313" key="2">
    <source>
        <dbReference type="EMBL" id="KAF6078133.1"/>
    </source>
</evidence>
<feature type="region of interest" description="Disordered" evidence="1">
    <location>
        <begin position="1"/>
        <end position="22"/>
    </location>
</feature>
<feature type="region of interest" description="Disordered" evidence="1">
    <location>
        <begin position="174"/>
        <end position="197"/>
    </location>
</feature>
<feature type="compositionally biased region" description="Polar residues" evidence="1">
    <location>
        <begin position="73"/>
        <end position="83"/>
    </location>
</feature>
<protein>
    <submittedName>
        <fullName evidence="2">Uncharacterized protein</fullName>
    </submittedName>
</protein>
<accession>A0A833YPN4</accession>
<comment type="caution">
    <text evidence="2">The sequence shown here is derived from an EMBL/GenBank/DDBJ whole genome shotgun (WGS) entry which is preliminary data.</text>
</comment>
<evidence type="ECO:0000313" key="3">
    <source>
        <dbReference type="Proteomes" id="UP000664940"/>
    </source>
</evidence>
<dbReference type="AlphaFoldDB" id="A0A833YPN4"/>
<organism evidence="2 3">
    <name type="scientific">Phyllostomus discolor</name>
    <name type="common">pale spear-nosed bat</name>
    <dbReference type="NCBI Taxonomy" id="89673"/>
    <lineage>
        <taxon>Eukaryota</taxon>
        <taxon>Metazoa</taxon>
        <taxon>Chordata</taxon>
        <taxon>Craniata</taxon>
        <taxon>Vertebrata</taxon>
        <taxon>Euteleostomi</taxon>
        <taxon>Mammalia</taxon>
        <taxon>Eutheria</taxon>
        <taxon>Laurasiatheria</taxon>
        <taxon>Chiroptera</taxon>
        <taxon>Yangochiroptera</taxon>
        <taxon>Phyllostomidae</taxon>
        <taxon>Phyllostominae</taxon>
        <taxon>Phyllostomus</taxon>
    </lineage>
</organism>
<feature type="compositionally biased region" description="Basic and acidic residues" evidence="1">
    <location>
        <begin position="7"/>
        <end position="20"/>
    </location>
</feature>
<gene>
    <name evidence="2" type="ORF">HJG60_009042</name>
</gene>
<proteinExistence type="predicted"/>
<reference evidence="2 3" key="1">
    <citation type="journal article" date="2020" name="Nature">
        <title>Six reference-quality genomes reveal evolution of bat adaptations.</title>
        <authorList>
            <person name="Jebb D."/>
            <person name="Huang Z."/>
            <person name="Pippel M."/>
            <person name="Hughes G.M."/>
            <person name="Lavrichenko K."/>
            <person name="Devanna P."/>
            <person name="Winkler S."/>
            <person name="Jermiin L.S."/>
            <person name="Skirmuntt E.C."/>
            <person name="Katzourakis A."/>
            <person name="Burkitt-Gray L."/>
            <person name="Ray D.A."/>
            <person name="Sullivan K.A.M."/>
            <person name="Roscito J.G."/>
            <person name="Kirilenko B.M."/>
            <person name="Davalos L.M."/>
            <person name="Corthals A.P."/>
            <person name="Power M.L."/>
            <person name="Jones G."/>
            <person name="Ransome R.D."/>
            <person name="Dechmann D.K.N."/>
            <person name="Locatelli A.G."/>
            <person name="Puechmaille S.J."/>
            <person name="Fedrigo O."/>
            <person name="Jarvis E.D."/>
            <person name="Hiller M."/>
            <person name="Vernes S.C."/>
            <person name="Myers E.W."/>
            <person name="Teeling E.C."/>
        </authorList>
    </citation>
    <scope>NUCLEOTIDE SEQUENCE [LARGE SCALE GENOMIC DNA]</scope>
    <source>
        <strain evidence="2">Bat1K_MPI-CBG_1</strain>
    </source>
</reference>
<dbReference type="EMBL" id="JABVXQ010000014">
    <property type="protein sequence ID" value="KAF6078133.1"/>
    <property type="molecule type" value="Genomic_DNA"/>
</dbReference>
<sequence length="197" mass="20922">MDWAWTKPHELDREGKRRGPEAIPRPNFHLPFLYFVIYWSVSQGRWVPIPRGKGAGLPSWAACGERLPPPLSPQSRGPSLPSSSERRGGGTRCYKPRPLCHSVPPRPLWSPVAGGRLRTGPSPQCLVSPGPLRPPCCGRVRAPGVGGAELRSSFPSGPGVCMGESSFHEATGRCGVGGGRAGEPLPQVGLPAAGITQ</sequence>